<organism evidence="1 2">
    <name type="scientific">Diploscapter pachys</name>
    <dbReference type="NCBI Taxonomy" id="2018661"/>
    <lineage>
        <taxon>Eukaryota</taxon>
        <taxon>Metazoa</taxon>
        <taxon>Ecdysozoa</taxon>
        <taxon>Nematoda</taxon>
        <taxon>Chromadorea</taxon>
        <taxon>Rhabditida</taxon>
        <taxon>Rhabditina</taxon>
        <taxon>Rhabditomorpha</taxon>
        <taxon>Rhabditoidea</taxon>
        <taxon>Rhabditidae</taxon>
        <taxon>Diploscapter</taxon>
    </lineage>
</organism>
<gene>
    <name evidence="1" type="ORF">WR25_11690</name>
</gene>
<evidence type="ECO:0000313" key="1">
    <source>
        <dbReference type="EMBL" id="PAV75736.1"/>
    </source>
</evidence>
<dbReference type="OrthoDB" id="5856946at2759"/>
<keyword evidence="2" id="KW-1185">Reference proteome</keyword>
<accession>A0A2A2KP11</accession>
<dbReference type="AlphaFoldDB" id="A0A2A2KP11"/>
<evidence type="ECO:0000313" key="2">
    <source>
        <dbReference type="Proteomes" id="UP000218231"/>
    </source>
</evidence>
<comment type="caution">
    <text evidence="1">The sequence shown here is derived from an EMBL/GenBank/DDBJ whole genome shotgun (WGS) entry which is preliminary data.</text>
</comment>
<protein>
    <submittedName>
        <fullName evidence="1">Uncharacterized protein</fullName>
    </submittedName>
</protein>
<name>A0A2A2KP11_9BILA</name>
<dbReference type="EMBL" id="LIAE01008038">
    <property type="protein sequence ID" value="PAV75736.1"/>
    <property type="molecule type" value="Genomic_DNA"/>
</dbReference>
<proteinExistence type="predicted"/>
<dbReference type="Proteomes" id="UP000218231">
    <property type="component" value="Unassembled WGS sequence"/>
</dbReference>
<reference evidence="1 2" key="1">
    <citation type="journal article" date="2017" name="Curr. Biol.">
        <title>Genome architecture and evolution of a unichromosomal asexual nematode.</title>
        <authorList>
            <person name="Fradin H."/>
            <person name="Zegar C."/>
            <person name="Gutwein M."/>
            <person name="Lucas J."/>
            <person name="Kovtun M."/>
            <person name="Corcoran D."/>
            <person name="Baugh L.R."/>
            <person name="Kiontke K."/>
            <person name="Gunsalus K."/>
            <person name="Fitch D.H."/>
            <person name="Piano F."/>
        </authorList>
    </citation>
    <scope>NUCLEOTIDE SEQUENCE [LARGE SCALE GENOMIC DNA]</scope>
    <source>
        <strain evidence="1">PF1309</strain>
    </source>
</reference>
<sequence>MSGLNQIKQELGLTAEMQDTTRGEEEICGAAHLICKADRTLTADCQQTERQGMKGKFQVIRMQTIPSDAILTHANSLAPAEPSPPTKTDSQYRRPNLRDVKAKTTMVDECGAALRVDREEQRNQLARQDASASVPLPTTMMRGRSPLGRCKGHRGFSLSFIPLSASPIAFLCKH</sequence>